<dbReference type="GO" id="GO:0034472">
    <property type="term" value="P:snRNA 3'-end processing"/>
    <property type="evidence" value="ECO:0007669"/>
    <property type="project" value="TreeGrafter"/>
</dbReference>
<dbReference type="GO" id="GO:0032039">
    <property type="term" value="C:integrator complex"/>
    <property type="evidence" value="ECO:0007669"/>
    <property type="project" value="InterPro"/>
</dbReference>
<organism evidence="4 5">
    <name type="scientific">Spodoptera exigua</name>
    <name type="common">Beet armyworm</name>
    <name type="synonym">Noctua fulgens</name>
    <dbReference type="NCBI Taxonomy" id="7107"/>
    <lineage>
        <taxon>Eukaryota</taxon>
        <taxon>Metazoa</taxon>
        <taxon>Ecdysozoa</taxon>
        <taxon>Arthropoda</taxon>
        <taxon>Hexapoda</taxon>
        <taxon>Insecta</taxon>
        <taxon>Pterygota</taxon>
        <taxon>Neoptera</taxon>
        <taxon>Endopterygota</taxon>
        <taxon>Lepidoptera</taxon>
        <taxon>Glossata</taxon>
        <taxon>Ditrysia</taxon>
        <taxon>Noctuoidea</taxon>
        <taxon>Noctuidae</taxon>
        <taxon>Amphipyrinae</taxon>
        <taxon>Spodoptera</taxon>
    </lineage>
</organism>
<sequence>MPTVILMDVSLSMSRPVPTPDTTETHTRHTIATAAVNTFLDYLSIHAKLEYVALVSFSSVYEVSVPFTRDFDSIRSKLLTLEEGDKTCIDTALLGVNQLVLNEWGGCQTPVQIILITDGSSGVGAIGRNRMVQALPLPPSYPAKIHILPIVSPHDPCLQHGENILGEYSNCIIASG</sequence>
<reference evidence="4" key="1">
    <citation type="journal article" date="2021" name="G3 (Bethesda)">
        <title>Genome and transcriptome analysis of the beet armyworm Spodoptera exigua reveals targets for pest control. .</title>
        <authorList>
            <person name="Simon S."/>
            <person name="Breeschoten T."/>
            <person name="Jansen H.J."/>
            <person name="Dirks R.P."/>
            <person name="Schranz M.E."/>
            <person name="Ros V.I.D."/>
        </authorList>
    </citation>
    <scope>NUCLEOTIDE SEQUENCE</scope>
    <source>
        <strain evidence="4">TB_SE_WUR_2020</strain>
    </source>
</reference>
<dbReference type="SUPFAM" id="SSF53300">
    <property type="entry name" value="vWA-like"/>
    <property type="match status" value="1"/>
</dbReference>
<evidence type="ECO:0000256" key="1">
    <source>
        <dbReference type="ARBA" id="ARBA00016816"/>
    </source>
</evidence>
<evidence type="ECO:0000256" key="2">
    <source>
        <dbReference type="ARBA" id="ARBA00061449"/>
    </source>
</evidence>
<protein>
    <recommendedName>
        <fullName evidence="1">Integrator complex subunit 14</fullName>
    </recommendedName>
</protein>
<dbReference type="InterPro" id="IPR036465">
    <property type="entry name" value="vWFA_dom_sf"/>
</dbReference>
<dbReference type="PANTHER" id="PTHR13532">
    <property type="match status" value="1"/>
</dbReference>
<evidence type="ECO:0000259" key="3">
    <source>
        <dbReference type="PROSITE" id="PS50234"/>
    </source>
</evidence>
<dbReference type="PROSITE" id="PS50234">
    <property type="entry name" value="VWFA"/>
    <property type="match status" value="1"/>
</dbReference>
<feature type="domain" description="VWFA" evidence="3">
    <location>
        <begin position="2"/>
        <end position="150"/>
    </location>
</feature>
<evidence type="ECO:0000313" key="4">
    <source>
        <dbReference type="EMBL" id="KAH9634088.1"/>
    </source>
</evidence>
<name>A0A922MCK1_SPOEX</name>
<dbReference type="InterPro" id="IPR002035">
    <property type="entry name" value="VWF_A"/>
</dbReference>
<dbReference type="InterPro" id="IPR039841">
    <property type="entry name" value="INTS14"/>
</dbReference>
<dbReference type="Pfam" id="PF13519">
    <property type="entry name" value="VWA_2"/>
    <property type="match status" value="1"/>
</dbReference>
<dbReference type="Gene3D" id="3.40.50.410">
    <property type="entry name" value="von Willebrand factor, type A domain"/>
    <property type="match status" value="1"/>
</dbReference>
<dbReference type="Proteomes" id="UP000814243">
    <property type="component" value="Unassembled WGS sequence"/>
</dbReference>
<dbReference type="EMBL" id="JACEFF010000624">
    <property type="protein sequence ID" value="KAH9634088.1"/>
    <property type="molecule type" value="Genomic_DNA"/>
</dbReference>
<gene>
    <name evidence="4" type="ORF">HF086_001290</name>
</gene>
<dbReference type="PANTHER" id="PTHR13532:SF3">
    <property type="entry name" value="INTEGRATOR COMPLEX SUBUNIT 14"/>
    <property type="match status" value="1"/>
</dbReference>
<dbReference type="CDD" id="cd00198">
    <property type="entry name" value="vWFA"/>
    <property type="match status" value="1"/>
</dbReference>
<proteinExistence type="inferred from homology"/>
<comment type="caution">
    <text evidence="4">The sequence shown here is derived from an EMBL/GenBank/DDBJ whole genome shotgun (WGS) entry which is preliminary data.</text>
</comment>
<accession>A0A922MCK1</accession>
<evidence type="ECO:0000313" key="5">
    <source>
        <dbReference type="Proteomes" id="UP000814243"/>
    </source>
</evidence>
<comment type="similarity">
    <text evidence="2">Belongs to the Integrator subunit 14 family.</text>
</comment>
<dbReference type="AlphaFoldDB" id="A0A922MCK1"/>